<evidence type="ECO:0000313" key="1">
    <source>
        <dbReference type="EMBL" id="DAD26488.1"/>
    </source>
</evidence>
<proteinExistence type="predicted"/>
<reference evidence="1 2" key="1">
    <citation type="journal article" date="2020" name="Mol. Biol. Evol.">
        <title>Distinct Expression and Methylation Patterns for Genes with Different Fates following a Single Whole-Genome Duplication in Flowering Plants.</title>
        <authorList>
            <person name="Shi T."/>
            <person name="Rahmani R.S."/>
            <person name="Gugger P.F."/>
            <person name="Wang M."/>
            <person name="Li H."/>
            <person name="Zhang Y."/>
            <person name="Li Z."/>
            <person name="Wang Q."/>
            <person name="Van de Peer Y."/>
            <person name="Marchal K."/>
            <person name="Chen J."/>
        </authorList>
    </citation>
    <scope>NUCLEOTIDE SEQUENCE [LARGE SCALE GENOMIC DNA]</scope>
    <source>
        <tissue evidence="1">Leaf</tissue>
    </source>
</reference>
<dbReference type="AlphaFoldDB" id="A0A822YA77"/>
<dbReference type="Proteomes" id="UP000607653">
    <property type="component" value="Unassembled WGS sequence"/>
</dbReference>
<evidence type="ECO:0000313" key="2">
    <source>
        <dbReference type="Proteomes" id="UP000607653"/>
    </source>
</evidence>
<sequence length="53" mass="6059">MKFVLVPSPQPLPAKRRCCFFPNSVQKSFSVTVGQLDIATGTFFPFKEEIFYN</sequence>
<protein>
    <submittedName>
        <fullName evidence="1">Uncharacterized protein</fullName>
    </submittedName>
</protein>
<gene>
    <name evidence="1" type="ORF">HUJ06_027956</name>
</gene>
<accession>A0A822YA77</accession>
<dbReference type="EMBL" id="DUZY01000002">
    <property type="protein sequence ID" value="DAD26488.1"/>
    <property type="molecule type" value="Genomic_DNA"/>
</dbReference>
<keyword evidence="2" id="KW-1185">Reference proteome</keyword>
<name>A0A822YA77_NELNU</name>
<comment type="caution">
    <text evidence="1">The sequence shown here is derived from an EMBL/GenBank/DDBJ whole genome shotgun (WGS) entry which is preliminary data.</text>
</comment>
<organism evidence="1 2">
    <name type="scientific">Nelumbo nucifera</name>
    <name type="common">Sacred lotus</name>
    <dbReference type="NCBI Taxonomy" id="4432"/>
    <lineage>
        <taxon>Eukaryota</taxon>
        <taxon>Viridiplantae</taxon>
        <taxon>Streptophyta</taxon>
        <taxon>Embryophyta</taxon>
        <taxon>Tracheophyta</taxon>
        <taxon>Spermatophyta</taxon>
        <taxon>Magnoliopsida</taxon>
        <taxon>Proteales</taxon>
        <taxon>Nelumbonaceae</taxon>
        <taxon>Nelumbo</taxon>
    </lineage>
</organism>